<sequence length="208" mass="23014">MFLAAVIAMPFPLQAVVLLLRINYISSKGSSYFIIIIFKPYLIQGCMPGTPEYITLIEVALSSLADSIRVCHGGGRKTAYFVSLACAKHCTVYCLLCCKKRQIFSCSLLPDSCFLGLFPKQTICPQALSFLGKPKLMHSVKPHGYPLGKKILLLFHFEVSLPVLSICRCSTAEPPRDPWTAMCIIKMMKLTSGCYVSDYGLQGQGRLM</sequence>
<evidence type="ECO:0000313" key="2">
    <source>
        <dbReference type="Proteomes" id="UP000645828"/>
    </source>
</evidence>
<gene>
    <name evidence="1" type="ORF">NYPRO_LOCUS17510</name>
</gene>
<accession>A0A811Z4S2</accession>
<proteinExistence type="predicted"/>
<dbReference type="Proteomes" id="UP000645828">
    <property type="component" value="Unassembled WGS sequence"/>
</dbReference>
<name>A0A811Z4S2_NYCPR</name>
<dbReference type="AlphaFoldDB" id="A0A811Z4S2"/>
<keyword evidence="2" id="KW-1185">Reference proteome</keyword>
<organism evidence="1 2">
    <name type="scientific">Nyctereutes procyonoides</name>
    <name type="common">Raccoon dog</name>
    <name type="synonym">Canis procyonoides</name>
    <dbReference type="NCBI Taxonomy" id="34880"/>
    <lineage>
        <taxon>Eukaryota</taxon>
        <taxon>Metazoa</taxon>
        <taxon>Chordata</taxon>
        <taxon>Craniata</taxon>
        <taxon>Vertebrata</taxon>
        <taxon>Euteleostomi</taxon>
        <taxon>Mammalia</taxon>
        <taxon>Eutheria</taxon>
        <taxon>Laurasiatheria</taxon>
        <taxon>Carnivora</taxon>
        <taxon>Caniformia</taxon>
        <taxon>Canidae</taxon>
        <taxon>Nyctereutes</taxon>
    </lineage>
</organism>
<evidence type="ECO:0000313" key="1">
    <source>
        <dbReference type="EMBL" id="CAD7684717.1"/>
    </source>
</evidence>
<comment type="caution">
    <text evidence="1">The sequence shown here is derived from an EMBL/GenBank/DDBJ whole genome shotgun (WGS) entry which is preliminary data.</text>
</comment>
<dbReference type="EMBL" id="CAJHUB010000759">
    <property type="protein sequence ID" value="CAD7684717.1"/>
    <property type="molecule type" value="Genomic_DNA"/>
</dbReference>
<reference evidence="1" key="1">
    <citation type="submission" date="2020-12" db="EMBL/GenBank/DDBJ databases">
        <authorList>
            <consortium name="Molecular Ecology Group"/>
        </authorList>
    </citation>
    <scope>NUCLEOTIDE SEQUENCE</scope>
    <source>
        <strain evidence="1">TBG_1078</strain>
    </source>
</reference>
<protein>
    <submittedName>
        <fullName evidence="1">(raccoon dog) hypothetical protein</fullName>
    </submittedName>
</protein>